<feature type="transmembrane region" description="Helical" evidence="1">
    <location>
        <begin position="114"/>
        <end position="137"/>
    </location>
</feature>
<organism evidence="2 3">
    <name type="scientific">Forsythia ovata</name>
    <dbReference type="NCBI Taxonomy" id="205694"/>
    <lineage>
        <taxon>Eukaryota</taxon>
        <taxon>Viridiplantae</taxon>
        <taxon>Streptophyta</taxon>
        <taxon>Embryophyta</taxon>
        <taxon>Tracheophyta</taxon>
        <taxon>Spermatophyta</taxon>
        <taxon>Magnoliopsida</taxon>
        <taxon>eudicotyledons</taxon>
        <taxon>Gunneridae</taxon>
        <taxon>Pentapetalae</taxon>
        <taxon>asterids</taxon>
        <taxon>lamiids</taxon>
        <taxon>Lamiales</taxon>
        <taxon>Oleaceae</taxon>
        <taxon>Forsythieae</taxon>
        <taxon>Forsythia</taxon>
    </lineage>
</organism>
<evidence type="ECO:0000256" key="1">
    <source>
        <dbReference type="SAM" id="Phobius"/>
    </source>
</evidence>
<proteinExistence type="predicted"/>
<comment type="caution">
    <text evidence="2">The sequence shown here is derived from an EMBL/GenBank/DDBJ whole genome shotgun (WGS) entry which is preliminary data.</text>
</comment>
<dbReference type="AlphaFoldDB" id="A0ABD1WWT2"/>
<accession>A0ABD1WWT2</accession>
<evidence type="ECO:0000313" key="3">
    <source>
        <dbReference type="Proteomes" id="UP001604277"/>
    </source>
</evidence>
<protein>
    <recommendedName>
        <fullName evidence="4">Maturase R</fullName>
    </recommendedName>
</protein>
<gene>
    <name evidence="2" type="ORF">Fot_07534</name>
</gene>
<sequence length="214" mass="23898">MSSCPSGVVESSGDRESISPRTHRVNLGLALEEMDLVEGWVEHVREYREGMRSPTPIPNTGHVTRKVPTFFLTEKDLAVISWLYSFKDFYGVIGSDHLFVKHNLMKKQGNRLRLSSVLFVYLLLLVFSKTVFCGLFFGSSALPKIGLAGLATKKIPPVIKRSLLIMTKRGLLLDSASMVEKKMTAASTSIDPKQTTLVPTILPRACDSWRKSKR</sequence>
<evidence type="ECO:0000313" key="2">
    <source>
        <dbReference type="EMBL" id="KAL2553915.1"/>
    </source>
</evidence>
<reference evidence="3" key="1">
    <citation type="submission" date="2024-07" db="EMBL/GenBank/DDBJ databases">
        <title>Two chromosome-level genome assemblies of Korean endemic species Abeliophyllum distichum and Forsythia ovata (Oleaceae).</title>
        <authorList>
            <person name="Jang H."/>
        </authorList>
    </citation>
    <scope>NUCLEOTIDE SEQUENCE [LARGE SCALE GENOMIC DNA]</scope>
</reference>
<keyword evidence="1" id="KW-0812">Transmembrane</keyword>
<keyword evidence="3" id="KW-1185">Reference proteome</keyword>
<keyword evidence="1" id="KW-1133">Transmembrane helix</keyword>
<dbReference type="EMBL" id="JBFOLJ010000002">
    <property type="protein sequence ID" value="KAL2553915.1"/>
    <property type="molecule type" value="Genomic_DNA"/>
</dbReference>
<keyword evidence="1" id="KW-0472">Membrane</keyword>
<evidence type="ECO:0008006" key="4">
    <source>
        <dbReference type="Google" id="ProtNLM"/>
    </source>
</evidence>
<dbReference type="Proteomes" id="UP001604277">
    <property type="component" value="Unassembled WGS sequence"/>
</dbReference>
<name>A0ABD1WWT2_9LAMI</name>